<protein>
    <recommendedName>
        <fullName evidence="3">Replication protein</fullName>
    </recommendedName>
</protein>
<organism evidence="2">
    <name type="scientific">uncultured prokaryote</name>
    <dbReference type="NCBI Taxonomy" id="198431"/>
    <lineage>
        <taxon>unclassified sequences</taxon>
        <taxon>environmental samples</taxon>
    </lineage>
</organism>
<dbReference type="AlphaFoldDB" id="A0A0H5QQL4"/>
<reference evidence="2" key="1">
    <citation type="submission" date="2015-06" db="EMBL/GenBank/DDBJ databases">
        <authorList>
            <person name="Joergensen T."/>
        </authorList>
    </citation>
    <scope>NUCLEOTIDE SEQUENCE</scope>
    <source>
        <plasmid evidence="2">pRGRH1801</plasmid>
    </source>
</reference>
<keyword evidence="2" id="KW-0614">Plasmid</keyword>
<evidence type="ECO:0000313" key="2">
    <source>
        <dbReference type="EMBL" id="CRY97977.1"/>
    </source>
</evidence>
<accession>A0A0H5QQL4</accession>
<evidence type="ECO:0008006" key="3">
    <source>
        <dbReference type="Google" id="ProtNLM"/>
    </source>
</evidence>
<reference evidence="2" key="2">
    <citation type="submission" date="2015-07" db="EMBL/GenBank/DDBJ databases">
        <title>Plasmids, circular viruses and viroids from rat gut.</title>
        <authorList>
            <person name="Jorgensen T.J."/>
            <person name="Hansen M.A."/>
            <person name="Xu Z."/>
            <person name="Tabak M.A."/>
            <person name="Sorensen S.J."/>
            <person name="Hansen L.H."/>
        </authorList>
    </citation>
    <scope>NUCLEOTIDE SEQUENCE</scope>
    <source>
        <plasmid evidence="2">pRGRH1801</plasmid>
    </source>
</reference>
<evidence type="ECO:0000256" key="1">
    <source>
        <dbReference type="SAM" id="MobiDB-lite"/>
    </source>
</evidence>
<sequence>MALPPDKKQIGVTPRRNDWVQTERSAHEAWAKLAIESPRASALMHLLVAKMGAQNAVVISQKLLGKLMGCHERTVRRAAADLAEANWIQIVQVGAAGSVCAYVVNAGVAWGQKRTGINSLAIFNAAIVSSADEQPEGAALEEPPKLRQIPVLFAHERQLPSGDGSTPPSQPAFEGLEPDLPSLRAEEQLDLLGDD</sequence>
<geneLocation type="plasmid" evidence="2">
    <name>pRGRH1801</name>
</geneLocation>
<proteinExistence type="predicted"/>
<feature type="region of interest" description="Disordered" evidence="1">
    <location>
        <begin position="157"/>
        <end position="195"/>
    </location>
</feature>
<dbReference type="EMBL" id="LN854300">
    <property type="protein sequence ID" value="CRY97977.1"/>
    <property type="molecule type" value="Genomic_DNA"/>
</dbReference>
<name>A0A0H5QQL4_9ZZZZ</name>